<feature type="compositionally biased region" description="Low complexity" evidence="1">
    <location>
        <begin position="14"/>
        <end position="55"/>
    </location>
</feature>
<sequence>MPPPPLRVDTQAKAGSSKQVAAPAAAAFSSPSQSSSSHPSHAGPSSSSPRSSLSPVTPVKRQRQFSSSASMSTSPPTTDTSLTTAATSTSAHASMHAHNKVRGHDVPPPRLDTFTWRASDGEAAGETFRTLAPAMRPYPMGSADALSKTVDTQALWQQQLMEQICFAWMFIRLVRARLGWEHEGKRGEKRRNEESERKVKIAREGRGKEPQGLKKGFLVNKSGVKTKAK</sequence>
<evidence type="ECO:0000256" key="1">
    <source>
        <dbReference type="SAM" id="MobiDB-lite"/>
    </source>
</evidence>
<evidence type="ECO:0000313" key="3">
    <source>
        <dbReference type="Proteomes" id="UP000245884"/>
    </source>
</evidence>
<protein>
    <submittedName>
        <fullName evidence="2">Uncharacterized protein</fullName>
    </submittedName>
</protein>
<keyword evidence="3" id="KW-1185">Reference proteome</keyword>
<dbReference type="RefSeq" id="XP_025362736.1">
    <property type="nucleotide sequence ID" value="XM_025506037.1"/>
</dbReference>
<dbReference type="GeneID" id="37027860"/>
<organism evidence="2 3">
    <name type="scientific">Jaminaea rosea</name>
    <dbReference type="NCBI Taxonomy" id="1569628"/>
    <lineage>
        <taxon>Eukaryota</taxon>
        <taxon>Fungi</taxon>
        <taxon>Dikarya</taxon>
        <taxon>Basidiomycota</taxon>
        <taxon>Ustilaginomycotina</taxon>
        <taxon>Exobasidiomycetes</taxon>
        <taxon>Microstromatales</taxon>
        <taxon>Microstromatales incertae sedis</taxon>
        <taxon>Jaminaea</taxon>
    </lineage>
</organism>
<dbReference type="AlphaFoldDB" id="A0A316UT01"/>
<feature type="compositionally biased region" description="Low complexity" evidence="1">
    <location>
        <begin position="66"/>
        <end position="94"/>
    </location>
</feature>
<reference evidence="2 3" key="1">
    <citation type="journal article" date="2018" name="Mol. Biol. Evol.">
        <title>Broad Genomic Sampling Reveals a Smut Pathogenic Ancestry of the Fungal Clade Ustilaginomycotina.</title>
        <authorList>
            <person name="Kijpornyongpan T."/>
            <person name="Mondo S.J."/>
            <person name="Barry K."/>
            <person name="Sandor L."/>
            <person name="Lee J."/>
            <person name="Lipzen A."/>
            <person name="Pangilinan J."/>
            <person name="LaButti K."/>
            <person name="Hainaut M."/>
            <person name="Henrissat B."/>
            <person name="Grigoriev I.V."/>
            <person name="Spatafora J.W."/>
            <person name="Aime M.C."/>
        </authorList>
    </citation>
    <scope>NUCLEOTIDE SEQUENCE [LARGE SCALE GENOMIC DNA]</scope>
    <source>
        <strain evidence="2 3">MCA 5214</strain>
    </source>
</reference>
<evidence type="ECO:0000313" key="2">
    <source>
        <dbReference type="EMBL" id="PWN28124.1"/>
    </source>
</evidence>
<gene>
    <name evidence="2" type="ORF">BDZ90DRAFT_231880</name>
</gene>
<feature type="region of interest" description="Disordered" evidence="1">
    <location>
        <begin position="183"/>
        <end position="229"/>
    </location>
</feature>
<name>A0A316UT01_9BASI</name>
<dbReference type="Proteomes" id="UP000245884">
    <property type="component" value="Unassembled WGS sequence"/>
</dbReference>
<dbReference type="EMBL" id="KZ819666">
    <property type="protein sequence ID" value="PWN28124.1"/>
    <property type="molecule type" value="Genomic_DNA"/>
</dbReference>
<feature type="compositionally biased region" description="Basic and acidic residues" evidence="1">
    <location>
        <begin position="183"/>
        <end position="212"/>
    </location>
</feature>
<accession>A0A316UT01</accession>
<proteinExistence type="predicted"/>
<feature type="region of interest" description="Disordered" evidence="1">
    <location>
        <begin position="1"/>
        <end position="109"/>
    </location>
</feature>